<evidence type="ECO:0000313" key="4">
    <source>
        <dbReference type="RefSeq" id="XP_013787658.1"/>
    </source>
</evidence>
<comment type="similarity">
    <text evidence="1">Belongs to the pseudouridine synthase RluA family.</text>
</comment>
<sequence>MLLEFLKFNFNVYFRHMLVYITRITFGRAKRPKMEDISVLHVSRSFIVVNKRHDILINIDKEEGMSELPVSVENQLKTRFPHLVNSNLVHSFHFCHRLDYSTSGVLAVALTKEAAKEAMLVFQNRLTHKYYLALLRGHLDQEYTVINKGIGKDTRENFTHCMCTEDKGYCSFPKKAVTQIIVLQRGLYANSPATKVLLKPITGRRHQLRVHCNFIGHTVVGDYTYSNRRDLAPYRMFLHAYRLVLPTKLELVDVSTCDPFSEDDPKNKWTPLETLNTLDCCVFSEFPNCDVLKI</sequence>
<dbReference type="Proteomes" id="UP000694941">
    <property type="component" value="Unplaced"/>
</dbReference>
<accession>A0ABM1BS87</accession>
<dbReference type="RefSeq" id="XP_013787658.1">
    <property type="nucleotide sequence ID" value="XM_013932204.2"/>
</dbReference>
<gene>
    <name evidence="4" type="primary">LOC106471591</name>
</gene>
<protein>
    <submittedName>
        <fullName evidence="4">RNA pseudouridylate synthase domain-containing protein 1-like</fullName>
    </submittedName>
</protein>
<proteinExistence type="inferred from homology"/>
<dbReference type="InterPro" id="IPR050188">
    <property type="entry name" value="RluA_PseudoU_synthase"/>
</dbReference>
<dbReference type="InterPro" id="IPR020103">
    <property type="entry name" value="PsdUridine_synth_cat_dom_sf"/>
</dbReference>
<dbReference type="PANTHER" id="PTHR21600">
    <property type="entry name" value="MITOCHONDRIAL RNA PSEUDOURIDINE SYNTHASE"/>
    <property type="match status" value="1"/>
</dbReference>
<dbReference type="InterPro" id="IPR006145">
    <property type="entry name" value="PsdUridine_synth_RsuA/RluA"/>
</dbReference>
<name>A0ABM1BS87_LIMPO</name>
<organism evidence="3 4">
    <name type="scientific">Limulus polyphemus</name>
    <name type="common">Atlantic horseshoe crab</name>
    <dbReference type="NCBI Taxonomy" id="6850"/>
    <lineage>
        <taxon>Eukaryota</taxon>
        <taxon>Metazoa</taxon>
        <taxon>Ecdysozoa</taxon>
        <taxon>Arthropoda</taxon>
        <taxon>Chelicerata</taxon>
        <taxon>Merostomata</taxon>
        <taxon>Xiphosura</taxon>
        <taxon>Limulidae</taxon>
        <taxon>Limulus</taxon>
    </lineage>
</organism>
<dbReference type="Gene3D" id="3.30.2350.10">
    <property type="entry name" value="Pseudouridine synthase"/>
    <property type="match status" value="1"/>
</dbReference>
<dbReference type="SUPFAM" id="SSF55120">
    <property type="entry name" value="Pseudouridine synthase"/>
    <property type="match status" value="1"/>
</dbReference>
<evidence type="ECO:0000256" key="1">
    <source>
        <dbReference type="ARBA" id="ARBA00010876"/>
    </source>
</evidence>
<evidence type="ECO:0000259" key="2">
    <source>
        <dbReference type="Pfam" id="PF00849"/>
    </source>
</evidence>
<reference evidence="4" key="1">
    <citation type="submission" date="2025-08" db="UniProtKB">
        <authorList>
            <consortium name="RefSeq"/>
        </authorList>
    </citation>
    <scope>IDENTIFICATION</scope>
    <source>
        <tissue evidence="4">Muscle</tissue>
    </source>
</reference>
<dbReference type="Pfam" id="PF00849">
    <property type="entry name" value="PseudoU_synth_2"/>
    <property type="match status" value="1"/>
</dbReference>
<evidence type="ECO:0000313" key="3">
    <source>
        <dbReference type="Proteomes" id="UP000694941"/>
    </source>
</evidence>
<dbReference type="GeneID" id="106471591"/>
<dbReference type="CDD" id="cd02869">
    <property type="entry name" value="PseudoU_synth_RluA_like"/>
    <property type="match status" value="1"/>
</dbReference>
<dbReference type="PANTHER" id="PTHR21600:SF87">
    <property type="entry name" value="RNA PSEUDOURIDYLATE SYNTHASE DOMAIN-CONTAINING PROTEIN 1"/>
    <property type="match status" value="1"/>
</dbReference>
<keyword evidence="3" id="KW-1185">Reference proteome</keyword>
<feature type="domain" description="Pseudouridine synthase RsuA/RluA-like" evidence="2">
    <location>
        <begin position="46"/>
        <end position="213"/>
    </location>
</feature>